<dbReference type="GO" id="GO:0004342">
    <property type="term" value="F:glucosamine-6-phosphate deaminase activity"/>
    <property type="evidence" value="ECO:0007669"/>
    <property type="project" value="UniProtKB-UniRule"/>
</dbReference>
<keyword evidence="7" id="KW-1185">Reference proteome</keyword>
<accession>A0A6M0H5K3</accession>
<dbReference type="InterPro" id="IPR018321">
    <property type="entry name" value="Glucosamine6P_isomerase_CS"/>
</dbReference>
<dbReference type="UniPathway" id="UPA00629">
    <property type="reaction ID" value="UER00684"/>
</dbReference>
<comment type="similarity">
    <text evidence="4">Belongs to the glucosamine/galactosamine-6-phosphate isomerase family. NagB subfamily.</text>
</comment>
<dbReference type="PANTHER" id="PTHR11280:SF5">
    <property type="entry name" value="GLUCOSAMINE-6-PHOSPHATE ISOMERASE"/>
    <property type="match status" value="1"/>
</dbReference>
<evidence type="ECO:0000256" key="4">
    <source>
        <dbReference type="HAMAP-Rule" id="MF_01241"/>
    </source>
</evidence>
<dbReference type="PROSITE" id="PS01161">
    <property type="entry name" value="GLC_GALNAC_ISOMERASE"/>
    <property type="match status" value="1"/>
</dbReference>
<dbReference type="InterPro" id="IPR037171">
    <property type="entry name" value="NagB/RpiA_transferase-like"/>
</dbReference>
<dbReference type="GO" id="GO:0042802">
    <property type="term" value="F:identical protein binding"/>
    <property type="evidence" value="ECO:0007669"/>
    <property type="project" value="TreeGrafter"/>
</dbReference>
<evidence type="ECO:0000313" key="6">
    <source>
        <dbReference type="EMBL" id="NEU05141.1"/>
    </source>
</evidence>
<dbReference type="InterPro" id="IPR006148">
    <property type="entry name" value="Glc/Gal-6P_isomerase"/>
</dbReference>
<dbReference type="GO" id="GO:0005737">
    <property type="term" value="C:cytoplasm"/>
    <property type="evidence" value="ECO:0007669"/>
    <property type="project" value="TreeGrafter"/>
</dbReference>
<dbReference type="GO" id="GO:0006046">
    <property type="term" value="P:N-acetylglucosamine catabolic process"/>
    <property type="evidence" value="ECO:0007669"/>
    <property type="project" value="UniProtKB-UniRule"/>
</dbReference>
<dbReference type="Pfam" id="PF01182">
    <property type="entry name" value="Glucosamine_iso"/>
    <property type="match status" value="1"/>
</dbReference>
<dbReference type="GO" id="GO:0005975">
    <property type="term" value="P:carbohydrate metabolic process"/>
    <property type="evidence" value="ECO:0007669"/>
    <property type="project" value="InterPro"/>
</dbReference>
<name>A0A6M0H5K3_9CLOT</name>
<dbReference type="FunFam" id="3.40.50.1360:FF:000003">
    <property type="entry name" value="Glucosamine-6-phosphate deaminase"/>
    <property type="match status" value="1"/>
</dbReference>
<feature type="active site" description="For ring-opening step" evidence="4">
    <location>
        <position position="143"/>
    </location>
</feature>
<dbReference type="EC" id="3.5.99.6" evidence="4"/>
<dbReference type="Proteomes" id="UP000481872">
    <property type="component" value="Unassembled WGS sequence"/>
</dbReference>
<dbReference type="PANTHER" id="PTHR11280">
    <property type="entry name" value="GLUCOSAMINE-6-PHOSPHATE ISOMERASE"/>
    <property type="match status" value="1"/>
</dbReference>
<reference evidence="6 7" key="1">
    <citation type="submission" date="2020-02" db="EMBL/GenBank/DDBJ databases">
        <title>Genome assembly of a novel Clostridium senegalense strain.</title>
        <authorList>
            <person name="Gupta T.B."/>
            <person name="Jauregui R."/>
            <person name="Maclean P."/>
            <person name="Nawarathana A."/>
            <person name="Brightwell G."/>
        </authorList>
    </citation>
    <scope>NUCLEOTIDE SEQUENCE [LARGE SCALE GENOMIC DNA]</scope>
    <source>
        <strain evidence="6 7">AGRFS4</strain>
    </source>
</reference>
<dbReference type="GO" id="GO:0019262">
    <property type="term" value="P:N-acetylneuraminate catabolic process"/>
    <property type="evidence" value="ECO:0007669"/>
    <property type="project" value="UniProtKB-UniRule"/>
</dbReference>
<feature type="active site" description="Proton acceptor; for ring-opening step" evidence="4">
    <location>
        <position position="138"/>
    </location>
</feature>
<dbReference type="GO" id="GO:0006043">
    <property type="term" value="P:glucosamine catabolic process"/>
    <property type="evidence" value="ECO:0007669"/>
    <property type="project" value="TreeGrafter"/>
</dbReference>
<dbReference type="Gene3D" id="3.40.50.1360">
    <property type="match status" value="1"/>
</dbReference>
<dbReference type="RefSeq" id="WP_199870050.1">
    <property type="nucleotide sequence ID" value="NZ_JAAGPU010000016.1"/>
</dbReference>
<comment type="pathway">
    <text evidence="4">Amino-sugar metabolism; N-acetylneuraminate degradation; D-fructose 6-phosphate from N-acetylneuraminate: step 5/5.</text>
</comment>
<dbReference type="EMBL" id="JAAGPU010000016">
    <property type="protein sequence ID" value="NEU05141.1"/>
    <property type="molecule type" value="Genomic_DNA"/>
</dbReference>
<proteinExistence type="inferred from homology"/>
<sequence length="241" mass="27081">MKIITTEDYNELSEKAAKIIARKLILKPKSILGLATGSTPIGTYKELIRLYNEKIISFNEAITFNLDEYYDLDYENVNSYHYFMNKNLFSSIDIKKENINIPSGLAESLEKECESYESKIESCGGVDIQILGIGRNGHIGFNEPHCKFGSTTHVVSLDEDTRRANSRFFRNIEEVPKKAITMGIKTIMNAKEILLLVSGEDKSKAIYETVYGNVTESVPASVLQLHPNVTVIVDKKGAKFL</sequence>
<dbReference type="CDD" id="cd01399">
    <property type="entry name" value="GlcN6P_deaminase"/>
    <property type="match status" value="1"/>
</dbReference>
<organism evidence="6 7">
    <name type="scientific">Clostridium senegalense</name>
    <dbReference type="NCBI Taxonomy" id="1465809"/>
    <lineage>
        <taxon>Bacteria</taxon>
        <taxon>Bacillati</taxon>
        <taxon>Bacillota</taxon>
        <taxon>Clostridia</taxon>
        <taxon>Eubacteriales</taxon>
        <taxon>Clostridiaceae</taxon>
        <taxon>Clostridium</taxon>
    </lineage>
</organism>
<dbReference type="HAMAP" id="MF_01241">
    <property type="entry name" value="GlcN6P_deamin"/>
    <property type="match status" value="1"/>
</dbReference>
<evidence type="ECO:0000259" key="5">
    <source>
        <dbReference type="Pfam" id="PF01182"/>
    </source>
</evidence>
<comment type="catalytic activity">
    <reaction evidence="1 4">
        <text>alpha-D-glucosamine 6-phosphate + H2O = beta-D-fructose 6-phosphate + NH4(+)</text>
        <dbReference type="Rhea" id="RHEA:12172"/>
        <dbReference type="ChEBI" id="CHEBI:15377"/>
        <dbReference type="ChEBI" id="CHEBI:28938"/>
        <dbReference type="ChEBI" id="CHEBI:57634"/>
        <dbReference type="ChEBI" id="CHEBI:75989"/>
        <dbReference type="EC" id="3.5.99.6"/>
    </reaction>
</comment>
<gene>
    <name evidence="4 6" type="primary">nagB</name>
    <name evidence="6" type="ORF">G3M99_09795</name>
</gene>
<feature type="domain" description="Glucosamine/galactosamine-6-phosphate isomerase" evidence="5">
    <location>
        <begin position="12"/>
        <end position="225"/>
    </location>
</feature>
<dbReference type="SUPFAM" id="SSF100950">
    <property type="entry name" value="NagB/RpiA/CoA transferase-like"/>
    <property type="match status" value="1"/>
</dbReference>
<evidence type="ECO:0000256" key="1">
    <source>
        <dbReference type="ARBA" id="ARBA00000644"/>
    </source>
</evidence>
<comment type="caution">
    <text evidence="4">Lacks conserved residue(s) required for the propagation of feature annotation.</text>
</comment>
<comment type="caution">
    <text evidence="6">The sequence shown here is derived from an EMBL/GenBank/DDBJ whole genome shotgun (WGS) entry which is preliminary data.</text>
</comment>
<dbReference type="AlphaFoldDB" id="A0A6M0H5K3"/>
<evidence type="ECO:0000313" key="7">
    <source>
        <dbReference type="Proteomes" id="UP000481872"/>
    </source>
</evidence>
<dbReference type="InterPro" id="IPR004547">
    <property type="entry name" value="Glucosamine6P_isomerase"/>
</dbReference>
<evidence type="ECO:0000256" key="2">
    <source>
        <dbReference type="ARBA" id="ARBA00022801"/>
    </source>
</evidence>
<comment type="function">
    <text evidence="4">Catalyzes the reversible isomerization-deamination of glucosamine 6-phosphate (GlcN6P) to form fructose 6-phosphate (Fru6P) and ammonium ion.</text>
</comment>
<keyword evidence="3 4" id="KW-0119">Carbohydrate metabolism</keyword>
<keyword evidence="2 4" id="KW-0378">Hydrolase</keyword>
<dbReference type="NCBIfam" id="TIGR00502">
    <property type="entry name" value="nagB"/>
    <property type="match status" value="1"/>
</dbReference>
<feature type="active site" description="Proton acceptor; for enolization step" evidence="4">
    <location>
        <position position="67"/>
    </location>
</feature>
<evidence type="ECO:0000256" key="3">
    <source>
        <dbReference type="ARBA" id="ARBA00023277"/>
    </source>
</evidence>
<feature type="active site" description="For ring-opening step" evidence="4">
    <location>
        <position position="136"/>
    </location>
</feature>
<protein>
    <recommendedName>
        <fullName evidence="4">Glucosamine-6-phosphate deaminase</fullName>
        <ecNumber evidence="4">3.5.99.6</ecNumber>
    </recommendedName>
    <alternativeName>
        <fullName evidence="4">GlcN6P deaminase</fullName>
        <shortName evidence="4">GNPDA</shortName>
    </alternativeName>
    <alternativeName>
        <fullName evidence="4">Glucosamine-6-phosphate isomerase</fullName>
    </alternativeName>
</protein>